<evidence type="ECO:0000256" key="1">
    <source>
        <dbReference type="ARBA" id="ARBA00022737"/>
    </source>
</evidence>
<feature type="domain" description="Disease resistance R13L4/SHOC-2-like LRR" evidence="2">
    <location>
        <begin position="55"/>
        <end position="153"/>
    </location>
</feature>
<keyword evidence="1" id="KW-0677">Repeat</keyword>
<dbReference type="Proteomes" id="UP001055439">
    <property type="component" value="Chromosome 9"/>
</dbReference>
<dbReference type="AlphaFoldDB" id="A0A9E7HYL8"/>
<name>A0A9E7HYL8_9LILI</name>
<dbReference type="EMBL" id="CP097511">
    <property type="protein sequence ID" value="URE42091.1"/>
    <property type="molecule type" value="Genomic_DNA"/>
</dbReference>
<proteinExistence type="predicted"/>
<dbReference type="OrthoDB" id="2018313at2759"/>
<dbReference type="InterPro" id="IPR032675">
    <property type="entry name" value="LRR_dom_sf"/>
</dbReference>
<sequence>MVLPDEGWSRFHNPTAMPSSTLTLDSRASAFPTTFSAEVNNKLRTLSLHREEEMVLKQQPCQITGIPTAMFANLTHLRILHLGATRIQQLPHIVGKLLNLRYFNLSQSQIQALPASLCNLRNLRVLNFAWCEKLRKLPERIHNLKSLQILKLPFVQGFRGYLNPSSVL</sequence>
<dbReference type="SUPFAM" id="SSF52058">
    <property type="entry name" value="L domain-like"/>
    <property type="match status" value="1"/>
</dbReference>
<dbReference type="PANTHER" id="PTHR47186">
    <property type="entry name" value="LEUCINE-RICH REPEAT-CONTAINING PROTEIN 57"/>
    <property type="match status" value="1"/>
</dbReference>
<gene>
    <name evidence="3" type="ORF">MUK42_34235</name>
</gene>
<reference evidence="3" key="1">
    <citation type="submission" date="2022-05" db="EMBL/GenBank/DDBJ databases">
        <title>The Musa troglodytarum L. genome provides insights into the mechanism of non-climacteric behaviour and enrichment of carotenoids.</title>
        <authorList>
            <person name="Wang J."/>
        </authorList>
    </citation>
    <scope>NUCLEOTIDE SEQUENCE</scope>
    <source>
        <tissue evidence="3">Leaf</tissue>
    </source>
</reference>
<dbReference type="Pfam" id="PF23598">
    <property type="entry name" value="LRR_14"/>
    <property type="match status" value="1"/>
</dbReference>
<protein>
    <submittedName>
        <fullName evidence="3">Resistance protein</fullName>
    </submittedName>
</protein>
<evidence type="ECO:0000259" key="2">
    <source>
        <dbReference type="Pfam" id="PF23598"/>
    </source>
</evidence>
<dbReference type="Gene3D" id="3.80.10.10">
    <property type="entry name" value="Ribonuclease Inhibitor"/>
    <property type="match status" value="1"/>
</dbReference>
<evidence type="ECO:0000313" key="4">
    <source>
        <dbReference type="Proteomes" id="UP001055439"/>
    </source>
</evidence>
<keyword evidence="4" id="KW-1185">Reference proteome</keyword>
<dbReference type="PANTHER" id="PTHR47186:SF18">
    <property type="entry name" value="RX N-TERMINAL DOMAIN-CONTAINING PROTEIN"/>
    <property type="match status" value="1"/>
</dbReference>
<dbReference type="InterPro" id="IPR055414">
    <property type="entry name" value="LRR_R13L4/SHOC2-like"/>
</dbReference>
<organism evidence="3 4">
    <name type="scientific">Musa troglodytarum</name>
    <name type="common">fe'i banana</name>
    <dbReference type="NCBI Taxonomy" id="320322"/>
    <lineage>
        <taxon>Eukaryota</taxon>
        <taxon>Viridiplantae</taxon>
        <taxon>Streptophyta</taxon>
        <taxon>Embryophyta</taxon>
        <taxon>Tracheophyta</taxon>
        <taxon>Spermatophyta</taxon>
        <taxon>Magnoliopsida</taxon>
        <taxon>Liliopsida</taxon>
        <taxon>Zingiberales</taxon>
        <taxon>Musaceae</taxon>
        <taxon>Musa</taxon>
    </lineage>
</organism>
<evidence type="ECO:0000313" key="3">
    <source>
        <dbReference type="EMBL" id="URE42091.1"/>
    </source>
</evidence>
<accession>A0A9E7HYL8</accession>